<keyword evidence="2" id="KW-1133">Transmembrane helix</keyword>
<organism evidence="3 4">
    <name type="scientific">Aureobasidium subglaciale (strain EXF-2481)</name>
    <name type="common">Aureobasidium pullulans var. subglaciale</name>
    <dbReference type="NCBI Taxonomy" id="1043005"/>
    <lineage>
        <taxon>Eukaryota</taxon>
        <taxon>Fungi</taxon>
        <taxon>Dikarya</taxon>
        <taxon>Ascomycota</taxon>
        <taxon>Pezizomycotina</taxon>
        <taxon>Dothideomycetes</taxon>
        <taxon>Dothideomycetidae</taxon>
        <taxon>Dothideales</taxon>
        <taxon>Saccotheciaceae</taxon>
        <taxon>Aureobasidium</taxon>
    </lineage>
</organism>
<feature type="transmembrane region" description="Helical" evidence="2">
    <location>
        <begin position="152"/>
        <end position="169"/>
    </location>
</feature>
<gene>
    <name evidence="3" type="ORF">AUEXF2481DRAFT_44162</name>
</gene>
<dbReference type="AlphaFoldDB" id="A0A074Y0M8"/>
<reference evidence="3 4" key="1">
    <citation type="journal article" date="2014" name="BMC Genomics">
        <title>Genome sequencing of four Aureobasidium pullulans varieties: biotechnological potential, stress tolerance, and description of new species.</title>
        <authorList>
            <person name="Gostin Ar C."/>
            <person name="Ohm R.A."/>
            <person name="Kogej T."/>
            <person name="Sonjak S."/>
            <person name="Turk M."/>
            <person name="Zajc J."/>
            <person name="Zalar P."/>
            <person name="Grube M."/>
            <person name="Sun H."/>
            <person name="Han J."/>
            <person name="Sharma A."/>
            <person name="Chiniquy J."/>
            <person name="Ngan C.Y."/>
            <person name="Lipzen A."/>
            <person name="Barry K."/>
            <person name="Grigoriev I.V."/>
            <person name="Gunde-Cimerman N."/>
        </authorList>
    </citation>
    <scope>NUCLEOTIDE SEQUENCE [LARGE SCALE GENOMIC DNA]</scope>
    <source>
        <strain evidence="3 4">EXF-2481</strain>
    </source>
</reference>
<name>A0A074Y0M8_AURSE</name>
<dbReference type="OrthoDB" id="10545771at2759"/>
<protein>
    <submittedName>
        <fullName evidence="3">Uncharacterized protein</fullName>
    </submittedName>
</protein>
<sequence length="218" mass="24733">MASKNFSFKKMSDAHSDDTQLPSLPYQHSWEISELLKTMDPKEKRRWGSDPVYIPTLQLLSEDLEEIDEMDDNTKEEEQQPTSAQATEATEKEEAVDQKAGNNDIDDSAQSSPLRLKILGKQDNQPPASIGSYLPSLLEAGLSHFRRPQLDILLGIVWLLAFTHGLYIWRIHSPPDGDALVAMQLKRHLMAGFWASIIASCVRRIRSTWKAFKTKWGL</sequence>
<dbReference type="InParanoid" id="A0A074Y0M8"/>
<keyword evidence="2" id="KW-0472">Membrane</keyword>
<dbReference type="EMBL" id="KL584779">
    <property type="protein sequence ID" value="KEQ91353.1"/>
    <property type="molecule type" value="Genomic_DNA"/>
</dbReference>
<dbReference type="GeneID" id="25367607"/>
<dbReference type="HOGENOM" id="CLU_1266657_0_0_1"/>
<feature type="region of interest" description="Disordered" evidence="1">
    <location>
        <begin position="70"/>
        <end position="109"/>
    </location>
</feature>
<feature type="region of interest" description="Disordered" evidence="1">
    <location>
        <begin position="1"/>
        <end position="25"/>
    </location>
</feature>
<dbReference type="Proteomes" id="UP000030641">
    <property type="component" value="Unassembled WGS sequence"/>
</dbReference>
<evidence type="ECO:0000256" key="1">
    <source>
        <dbReference type="SAM" id="MobiDB-lite"/>
    </source>
</evidence>
<evidence type="ECO:0000256" key="2">
    <source>
        <dbReference type="SAM" id="Phobius"/>
    </source>
</evidence>
<evidence type="ECO:0000313" key="3">
    <source>
        <dbReference type="EMBL" id="KEQ91353.1"/>
    </source>
</evidence>
<proteinExistence type="predicted"/>
<accession>A0A074Y0M8</accession>
<feature type="transmembrane region" description="Helical" evidence="2">
    <location>
        <begin position="189"/>
        <end position="205"/>
    </location>
</feature>
<dbReference type="RefSeq" id="XP_013339846.1">
    <property type="nucleotide sequence ID" value="XM_013484392.1"/>
</dbReference>
<keyword evidence="4" id="KW-1185">Reference proteome</keyword>
<keyword evidence="2" id="KW-0812">Transmembrane</keyword>
<evidence type="ECO:0000313" key="4">
    <source>
        <dbReference type="Proteomes" id="UP000030641"/>
    </source>
</evidence>